<feature type="transmembrane region" description="Helical" evidence="9">
    <location>
        <begin position="83"/>
        <end position="103"/>
    </location>
</feature>
<keyword evidence="6 9" id="KW-1133">Transmembrane helix</keyword>
<keyword evidence="11" id="KW-1185">Reference proteome</keyword>
<sequence length="155" mass="18410">MLDANLPICCRTIVLTEQDWWNSTTFHMFFRTWNVVVHDWLYTYVYRDIYEIVAPYNRVLSATAVFFISAIVHEYIFAFALGFFYPVLFTLFITIGFPMFFIRKTVTSNLLIWLILSLVSGITFSLQAIEFYARQNCSPHSNYYLDLFIPRSWNC</sequence>
<keyword evidence="5" id="KW-0256">Endoplasmic reticulum</keyword>
<dbReference type="GO" id="GO:0005789">
    <property type="term" value="C:endoplasmic reticulum membrane"/>
    <property type="evidence" value="ECO:0007669"/>
    <property type="project" value="UniProtKB-SubCell"/>
</dbReference>
<proteinExistence type="inferred from homology"/>
<dbReference type="PANTHER" id="PTHR10408:SF8">
    <property type="entry name" value="O-ACYLTRANSFERASE"/>
    <property type="match status" value="1"/>
</dbReference>
<name>A0A195E1S4_9HYME</name>
<dbReference type="Proteomes" id="UP000078492">
    <property type="component" value="Unassembled WGS sequence"/>
</dbReference>
<dbReference type="GO" id="GO:0008203">
    <property type="term" value="P:cholesterol metabolic process"/>
    <property type="evidence" value="ECO:0007669"/>
    <property type="project" value="TreeGrafter"/>
</dbReference>
<keyword evidence="7 9" id="KW-0472">Membrane</keyword>
<keyword evidence="4 9" id="KW-0812">Transmembrane</keyword>
<evidence type="ECO:0000256" key="6">
    <source>
        <dbReference type="ARBA" id="ARBA00022989"/>
    </source>
</evidence>
<evidence type="ECO:0000256" key="8">
    <source>
        <dbReference type="ARBA" id="ARBA00023315"/>
    </source>
</evidence>
<reference evidence="10 11" key="1">
    <citation type="submission" date="2015-09" db="EMBL/GenBank/DDBJ databases">
        <title>Trachymyrmex cornetzi WGS genome.</title>
        <authorList>
            <person name="Nygaard S."/>
            <person name="Hu H."/>
            <person name="Boomsma J."/>
            <person name="Zhang G."/>
        </authorList>
    </citation>
    <scope>NUCLEOTIDE SEQUENCE [LARGE SCALE GENOMIC DNA]</scope>
    <source>
        <strain evidence="10">Tcor2-1</strain>
        <tissue evidence="10">Whole body</tissue>
    </source>
</reference>
<comment type="similarity">
    <text evidence="2">Belongs to the membrane-bound acyltransferase family. Sterol o-acyltransferase subfamily.</text>
</comment>
<evidence type="ECO:0000256" key="7">
    <source>
        <dbReference type="ARBA" id="ARBA00023136"/>
    </source>
</evidence>
<dbReference type="PANTHER" id="PTHR10408">
    <property type="entry name" value="STEROL O-ACYLTRANSFERASE"/>
    <property type="match status" value="1"/>
</dbReference>
<keyword evidence="3 10" id="KW-0808">Transferase</keyword>
<dbReference type="InterPro" id="IPR014371">
    <property type="entry name" value="Oat_ACAT_DAG_ARE"/>
</dbReference>
<organism evidence="10 11">
    <name type="scientific">Trachymyrmex cornetzi</name>
    <dbReference type="NCBI Taxonomy" id="471704"/>
    <lineage>
        <taxon>Eukaryota</taxon>
        <taxon>Metazoa</taxon>
        <taxon>Ecdysozoa</taxon>
        <taxon>Arthropoda</taxon>
        <taxon>Hexapoda</taxon>
        <taxon>Insecta</taxon>
        <taxon>Pterygota</taxon>
        <taxon>Neoptera</taxon>
        <taxon>Endopterygota</taxon>
        <taxon>Hymenoptera</taxon>
        <taxon>Apocrita</taxon>
        <taxon>Aculeata</taxon>
        <taxon>Formicoidea</taxon>
        <taxon>Formicidae</taxon>
        <taxon>Myrmicinae</taxon>
        <taxon>Trachymyrmex</taxon>
    </lineage>
</organism>
<dbReference type="STRING" id="471704.A0A195E1S4"/>
<evidence type="ECO:0000256" key="5">
    <source>
        <dbReference type="ARBA" id="ARBA00022824"/>
    </source>
</evidence>
<keyword evidence="8 10" id="KW-0012">Acyltransferase</keyword>
<dbReference type="EMBL" id="KQ979824">
    <property type="protein sequence ID" value="KYN18892.1"/>
    <property type="molecule type" value="Genomic_DNA"/>
</dbReference>
<evidence type="ECO:0000256" key="9">
    <source>
        <dbReference type="SAM" id="Phobius"/>
    </source>
</evidence>
<comment type="subcellular location">
    <subcellularLocation>
        <location evidence="1">Endoplasmic reticulum membrane</location>
        <topology evidence="1">Multi-pass membrane protein</topology>
    </subcellularLocation>
</comment>
<dbReference type="Pfam" id="PF03062">
    <property type="entry name" value="MBOAT"/>
    <property type="match status" value="1"/>
</dbReference>
<dbReference type="InterPro" id="IPR004299">
    <property type="entry name" value="MBOAT_fam"/>
</dbReference>
<evidence type="ECO:0000256" key="4">
    <source>
        <dbReference type="ARBA" id="ARBA00022692"/>
    </source>
</evidence>
<gene>
    <name evidence="10" type="ORF">ALC57_08735</name>
</gene>
<accession>A0A195E1S4</accession>
<evidence type="ECO:0000256" key="3">
    <source>
        <dbReference type="ARBA" id="ARBA00022679"/>
    </source>
</evidence>
<feature type="transmembrane region" description="Helical" evidence="9">
    <location>
        <begin position="110"/>
        <end position="129"/>
    </location>
</feature>
<evidence type="ECO:0000313" key="10">
    <source>
        <dbReference type="EMBL" id="KYN18892.1"/>
    </source>
</evidence>
<evidence type="ECO:0000313" key="11">
    <source>
        <dbReference type="Proteomes" id="UP000078492"/>
    </source>
</evidence>
<dbReference type="AlphaFoldDB" id="A0A195E1S4"/>
<evidence type="ECO:0000256" key="1">
    <source>
        <dbReference type="ARBA" id="ARBA00004477"/>
    </source>
</evidence>
<dbReference type="GO" id="GO:0008374">
    <property type="term" value="F:O-acyltransferase activity"/>
    <property type="evidence" value="ECO:0007669"/>
    <property type="project" value="InterPro"/>
</dbReference>
<feature type="transmembrane region" description="Helical" evidence="9">
    <location>
        <begin position="59"/>
        <end position="77"/>
    </location>
</feature>
<protein>
    <submittedName>
        <fullName evidence="10">Sterol O-acyltransferase 2</fullName>
    </submittedName>
</protein>
<evidence type="ECO:0000256" key="2">
    <source>
        <dbReference type="ARBA" id="ARBA00009010"/>
    </source>
</evidence>